<evidence type="ECO:0000313" key="3">
    <source>
        <dbReference type="Proteomes" id="UP000316079"/>
    </source>
</evidence>
<feature type="region of interest" description="Disordered" evidence="1">
    <location>
        <begin position="58"/>
        <end position="79"/>
    </location>
</feature>
<dbReference type="OrthoDB" id="10250120at2759"/>
<name>A0A553NWT0_9TELE</name>
<dbReference type="STRING" id="623744.A0A553NWT0"/>
<accession>A0A553NWT0</accession>
<comment type="caution">
    <text evidence="2">The sequence shown here is derived from an EMBL/GenBank/DDBJ whole genome shotgun (WGS) entry which is preliminary data.</text>
</comment>
<dbReference type="Proteomes" id="UP000316079">
    <property type="component" value="Unassembled WGS sequence"/>
</dbReference>
<proteinExistence type="predicted"/>
<gene>
    <name evidence="2" type="ORF">DNTS_015348</name>
</gene>
<sequence>EDSEELEEELKSLMEESVPVYPFSPQKNADTFPSLPTVPDDAVGITDEELEKELSRITISHPALQSESISAQRKPDPAQ</sequence>
<feature type="non-terminal residue" evidence="2">
    <location>
        <position position="1"/>
    </location>
</feature>
<keyword evidence="3" id="KW-1185">Reference proteome</keyword>
<reference evidence="2 3" key="1">
    <citation type="journal article" date="2019" name="Sci. Data">
        <title>Hybrid genome assembly and annotation of Danionella translucida.</title>
        <authorList>
            <person name="Kadobianskyi M."/>
            <person name="Schulze L."/>
            <person name="Schuelke M."/>
            <person name="Judkewitz B."/>
        </authorList>
    </citation>
    <scope>NUCLEOTIDE SEQUENCE [LARGE SCALE GENOMIC DNA]</scope>
    <source>
        <strain evidence="2 3">Bolton</strain>
    </source>
</reference>
<evidence type="ECO:0000256" key="1">
    <source>
        <dbReference type="SAM" id="MobiDB-lite"/>
    </source>
</evidence>
<evidence type="ECO:0000313" key="2">
    <source>
        <dbReference type="EMBL" id="TRY69885.1"/>
    </source>
</evidence>
<protein>
    <submittedName>
        <fullName evidence="2">Uncharacterized protein</fullName>
    </submittedName>
</protein>
<dbReference type="EMBL" id="SRMA01026774">
    <property type="protein sequence ID" value="TRY69885.1"/>
    <property type="molecule type" value="Genomic_DNA"/>
</dbReference>
<organism evidence="2 3">
    <name type="scientific">Danionella cerebrum</name>
    <dbReference type="NCBI Taxonomy" id="2873325"/>
    <lineage>
        <taxon>Eukaryota</taxon>
        <taxon>Metazoa</taxon>
        <taxon>Chordata</taxon>
        <taxon>Craniata</taxon>
        <taxon>Vertebrata</taxon>
        <taxon>Euteleostomi</taxon>
        <taxon>Actinopterygii</taxon>
        <taxon>Neopterygii</taxon>
        <taxon>Teleostei</taxon>
        <taxon>Ostariophysi</taxon>
        <taxon>Cypriniformes</taxon>
        <taxon>Danionidae</taxon>
        <taxon>Danioninae</taxon>
        <taxon>Danionella</taxon>
    </lineage>
</organism>
<dbReference type="AlphaFoldDB" id="A0A553NWT0"/>